<proteinExistence type="predicted"/>
<protein>
    <submittedName>
        <fullName evidence="1">Uncharacterized protein</fullName>
    </submittedName>
</protein>
<reference evidence="1 2" key="1">
    <citation type="journal article" date="2013" name="PLoS ONE">
        <title>Genomic and secretomic analyses reveal unique features of the lignocellulolytic enzyme system of Penicillium decumbens.</title>
        <authorList>
            <person name="Liu G."/>
            <person name="Zhang L."/>
            <person name="Wei X."/>
            <person name="Zou G."/>
            <person name="Qin Y."/>
            <person name="Ma L."/>
            <person name="Li J."/>
            <person name="Zheng H."/>
            <person name="Wang S."/>
            <person name="Wang C."/>
            <person name="Xun L."/>
            <person name="Zhao G.-P."/>
            <person name="Zhou Z."/>
            <person name="Qu Y."/>
        </authorList>
    </citation>
    <scope>NUCLEOTIDE SEQUENCE [LARGE SCALE GENOMIC DNA]</scope>
    <source>
        <strain evidence="2">114-2 / CGMCC 5302</strain>
    </source>
</reference>
<evidence type="ECO:0000313" key="1">
    <source>
        <dbReference type="EMBL" id="EPS30091.1"/>
    </source>
</evidence>
<name>S7ZN24_PENO1</name>
<dbReference type="AlphaFoldDB" id="S7ZN24"/>
<sequence>MDEFDGQRPDQASSRVRYVGTMQSDLDWRLDYIYQQRPVGFNIRYWWSGTTSQIFGFHGRVGFSRAKIRLPRCLMKQRILPETSQSKANFKILDGSGCCAFSCVHTEDFSEHDPVDFPTNLETCTMRFAEEGDRRVAVHGANGHTYRAGKASDLILKMG</sequence>
<gene>
    <name evidence="1" type="ORF">PDE_05041</name>
</gene>
<dbReference type="EMBL" id="KB644412">
    <property type="protein sequence ID" value="EPS30091.1"/>
    <property type="molecule type" value="Genomic_DNA"/>
</dbReference>
<dbReference type="HOGENOM" id="CLU_1661385_0_0_1"/>
<accession>S7ZN24</accession>
<dbReference type="Proteomes" id="UP000019376">
    <property type="component" value="Unassembled WGS sequence"/>
</dbReference>
<keyword evidence="2" id="KW-1185">Reference proteome</keyword>
<organism evidence="1 2">
    <name type="scientific">Penicillium oxalicum (strain 114-2 / CGMCC 5302)</name>
    <name type="common">Penicillium decumbens</name>
    <dbReference type="NCBI Taxonomy" id="933388"/>
    <lineage>
        <taxon>Eukaryota</taxon>
        <taxon>Fungi</taxon>
        <taxon>Dikarya</taxon>
        <taxon>Ascomycota</taxon>
        <taxon>Pezizomycotina</taxon>
        <taxon>Eurotiomycetes</taxon>
        <taxon>Eurotiomycetidae</taxon>
        <taxon>Eurotiales</taxon>
        <taxon>Aspergillaceae</taxon>
        <taxon>Penicillium</taxon>
    </lineage>
</organism>
<evidence type="ECO:0000313" key="2">
    <source>
        <dbReference type="Proteomes" id="UP000019376"/>
    </source>
</evidence>